<dbReference type="GO" id="GO:0005743">
    <property type="term" value="C:mitochondrial inner membrane"/>
    <property type="evidence" value="ECO:0007669"/>
    <property type="project" value="UniProtKB-SubCell"/>
</dbReference>
<dbReference type="PANTHER" id="PTHR12964:SF0">
    <property type="entry name" value="NADH DEHYDROGENASE [UBIQUINONE] 1 ALPHA SUBCOMPLEX SUBUNIT 6"/>
    <property type="match status" value="1"/>
</dbReference>
<gene>
    <name evidence="9" type="ORF">HAZT_HAZT002132</name>
</gene>
<comment type="caution">
    <text evidence="9">The sequence shown here is derived from an EMBL/GenBank/DDBJ whole genome shotgun (WGS) entry which is preliminary data.</text>
</comment>
<dbReference type="PANTHER" id="PTHR12964">
    <property type="entry name" value="NADH-UBIQUINONE OXIDOREDUCTASE B14 SUBUNIT"/>
    <property type="match status" value="1"/>
</dbReference>
<comment type="similarity">
    <text evidence="2">Belongs to the complex I LYR family.</text>
</comment>
<dbReference type="EMBL" id="JQDR03015360">
    <property type="protein sequence ID" value="KAA0186807.1"/>
    <property type="molecule type" value="Genomic_DNA"/>
</dbReference>
<organism evidence="9">
    <name type="scientific">Hyalella azteca</name>
    <name type="common">Amphipod</name>
    <dbReference type="NCBI Taxonomy" id="294128"/>
    <lineage>
        <taxon>Eukaryota</taxon>
        <taxon>Metazoa</taxon>
        <taxon>Ecdysozoa</taxon>
        <taxon>Arthropoda</taxon>
        <taxon>Crustacea</taxon>
        <taxon>Multicrustacea</taxon>
        <taxon>Malacostraca</taxon>
        <taxon>Eumalacostraca</taxon>
        <taxon>Peracarida</taxon>
        <taxon>Amphipoda</taxon>
        <taxon>Senticaudata</taxon>
        <taxon>Talitrida</taxon>
        <taxon>Talitroidea</taxon>
        <taxon>Hyalellidae</taxon>
        <taxon>Hyalella</taxon>
    </lineage>
</organism>
<comment type="subcellular location">
    <subcellularLocation>
        <location evidence="1">Mitochondrion inner membrane</location>
        <topology evidence="1">Peripheral membrane protein</topology>
        <orientation evidence="1">Matrix side</orientation>
    </subcellularLocation>
</comment>
<dbReference type="Proteomes" id="UP000711488">
    <property type="component" value="Unassembled WGS sequence"/>
</dbReference>
<keyword evidence="4" id="KW-0679">Respiratory chain</keyword>
<dbReference type="AlphaFoldDB" id="A0A6A0GSM2"/>
<reference evidence="9" key="1">
    <citation type="submission" date="2014-08" db="EMBL/GenBank/DDBJ databases">
        <authorList>
            <person name="Murali S."/>
            <person name="Richards S."/>
            <person name="Bandaranaike D."/>
            <person name="Bellair M."/>
            <person name="Blankenburg K."/>
            <person name="Chao H."/>
            <person name="Dinh H."/>
            <person name="Doddapaneni H."/>
            <person name="Dugan-Rocha S."/>
            <person name="Elkadiri S."/>
            <person name="Gnanaolivu R."/>
            <person name="Hughes D."/>
            <person name="Lee S."/>
            <person name="Li M."/>
            <person name="Ming W."/>
            <person name="Munidasa M."/>
            <person name="Muniz J."/>
            <person name="Nguyen L."/>
            <person name="Osuji N."/>
            <person name="Pu L.-L."/>
            <person name="Puazo M."/>
            <person name="Skinner E."/>
            <person name="Qu C."/>
            <person name="Quiroz J."/>
            <person name="Raj R."/>
            <person name="Weissenberger G."/>
            <person name="Xin Y."/>
            <person name="Zou X."/>
            <person name="Han Y."/>
            <person name="Worley K."/>
            <person name="Muzny D."/>
            <person name="Gibbs R."/>
        </authorList>
    </citation>
    <scope>NUCLEOTIDE SEQUENCE</scope>
    <source>
        <strain evidence="9">HAZT.00-mixed</strain>
        <tissue evidence="9">Whole organism</tissue>
    </source>
</reference>
<evidence type="ECO:0000256" key="7">
    <source>
        <dbReference type="ARBA" id="ARBA00023128"/>
    </source>
</evidence>
<keyword evidence="6" id="KW-0249">Electron transport</keyword>
<dbReference type="GO" id="GO:0006979">
    <property type="term" value="P:response to oxidative stress"/>
    <property type="evidence" value="ECO:0007669"/>
    <property type="project" value="TreeGrafter"/>
</dbReference>
<keyword evidence="3" id="KW-0813">Transport</keyword>
<accession>A0A6A0GSM2</accession>
<evidence type="ECO:0000256" key="6">
    <source>
        <dbReference type="ARBA" id="ARBA00022982"/>
    </source>
</evidence>
<reference evidence="9" key="2">
    <citation type="journal article" date="2018" name="Environ. Sci. Technol.">
        <title>The Toxicogenome of Hyalella azteca: A Model for Sediment Ecotoxicology and Evolutionary Toxicology.</title>
        <authorList>
            <person name="Poynton H.C."/>
            <person name="Hasenbein S."/>
            <person name="Benoit J.B."/>
            <person name="Sepulveda M.S."/>
            <person name="Poelchau M.F."/>
            <person name="Hughes D.S.T."/>
            <person name="Murali S.C."/>
            <person name="Chen S."/>
            <person name="Glastad K.M."/>
            <person name="Goodisman M.A.D."/>
            <person name="Werren J.H."/>
            <person name="Vineis J.H."/>
            <person name="Bowen J.L."/>
            <person name="Friedrich M."/>
            <person name="Jones J."/>
            <person name="Robertson H.M."/>
            <person name="Feyereisen R."/>
            <person name="Mechler-Hickson A."/>
            <person name="Mathers N."/>
            <person name="Lee C.E."/>
            <person name="Colbourne J.K."/>
            <person name="Biales A."/>
            <person name="Johnston J.S."/>
            <person name="Wellborn G.A."/>
            <person name="Rosendale A.J."/>
            <person name="Cridge A.G."/>
            <person name="Munoz-Torres M.C."/>
            <person name="Bain P.A."/>
            <person name="Manny A.R."/>
            <person name="Major K.M."/>
            <person name="Lambert F.N."/>
            <person name="Vulpe C.D."/>
            <person name="Tuck P."/>
            <person name="Blalock B.J."/>
            <person name="Lin Y.Y."/>
            <person name="Smith M.E."/>
            <person name="Ochoa-Acuna H."/>
            <person name="Chen M.M."/>
            <person name="Childers C.P."/>
            <person name="Qu J."/>
            <person name="Dugan S."/>
            <person name="Lee S.L."/>
            <person name="Chao H."/>
            <person name="Dinh H."/>
            <person name="Han Y."/>
            <person name="Doddapaneni H."/>
            <person name="Worley K.C."/>
            <person name="Muzny D.M."/>
            <person name="Gibbs R.A."/>
            <person name="Richards S."/>
        </authorList>
    </citation>
    <scope>NUCLEOTIDE SEQUENCE</scope>
    <source>
        <strain evidence="9">HAZT.00-mixed</strain>
        <tissue evidence="9">Whole organism</tissue>
    </source>
</reference>
<keyword evidence="5" id="KW-0999">Mitochondrion inner membrane</keyword>
<keyword evidence="7" id="KW-0496">Mitochondrion</keyword>
<evidence type="ECO:0000256" key="3">
    <source>
        <dbReference type="ARBA" id="ARBA00022448"/>
    </source>
</evidence>
<evidence type="ECO:0000313" key="9">
    <source>
        <dbReference type="EMBL" id="KAA0186807.1"/>
    </source>
</evidence>
<protein>
    <submittedName>
        <fullName evidence="9">Uncharacterized protein</fullName>
    </submittedName>
</protein>
<evidence type="ECO:0000256" key="4">
    <source>
        <dbReference type="ARBA" id="ARBA00022660"/>
    </source>
</evidence>
<evidence type="ECO:0000256" key="2">
    <source>
        <dbReference type="ARBA" id="ARBA00009508"/>
    </source>
</evidence>
<evidence type="ECO:0000256" key="5">
    <source>
        <dbReference type="ARBA" id="ARBA00022792"/>
    </source>
</evidence>
<sequence length="92" mass="10860">MKAKAIDYDLPKTQSECKKKLKEMFMKNKDVKDIRIIDALVIKCFWDWQGGQMELKETVQVWKQKHGIMAFWAPTVEPKPKDFMGKFLDGHN</sequence>
<proteinExistence type="inferred from homology"/>
<keyword evidence="8" id="KW-0472">Membrane</keyword>
<reference evidence="9" key="3">
    <citation type="submission" date="2019-06" db="EMBL/GenBank/DDBJ databases">
        <authorList>
            <person name="Poynton C."/>
            <person name="Hasenbein S."/>
            <person name="Benoit J.B."/>
            <person name="Sepulveda M.S."/>
            <person name="Poelchau M.F."/>
            <person name="Murali S.C."/>
            <person name="Chen S."/>
            <person name="Glastad K.M."/>
            <person name="Werren J.H."/>
            <person name="Vineis J.H."/>
            <person name="Bowen J.L."/>
            <person name="Friedrich M."/>
            <person name="Jones J."/>
            <person name="Robertson H.M."/>
            <person name="Feyereisen R."/>
            <person name="Mechler-Hickson A."/>
            <person name="Mathers N."/>
            <person name="Lee C.E."/>
            <person name="Colbourne J.K."/>
            <person name="Biales A."/>
            <person name="Johnston J.S."/>
            <person name="Wellborn G.A."/>
            <person name="Rosendale A.J."/>
            <person name="Cridge A.G."/>
            <person name="Munoz-Torres M.C."/>
            <person name="Bain P.A."/>
            <person name="Manny A.R."/>
            <person name="Major K.M."/>
            <person name="Lambert F.N."/>
            <person name="Vulpe C.D."/>
            <person name="Tuck P."/>
            <person name="Blalock B.J."/>
            <person name="Lin Y.-Y."/>
            <person name="Smith M.E."/>
            <person name="Ochoa-Acuna H."/>
            <person name="Chen M.-J.M."/>
            <person name="Childers C.P."/>
            <person name="Qu J."/>
            <person name="Dugan S."/>
            <person name="Lee S.L."/>
            <person name="Chao H."/>
            <person name="Dinh H."/>
            <person name="Han Y."/>
            <person name="Doddapaneni H."/>
            <person name="Worley K.C."/>
            <person name="Muzny D.M."/>
            <person name="Gibbs R.A."/>
            <person name="Richards S."/>
        </authorList>
    </citation>
    <scope>NUCLEOTIDE SEQUENCE</scope>
    <source>
        <strain evidence="9">HAZT.00-mixed</strain>
        <tissue evidence="9">Whole organism</tissue>
    </source>
</reference>
<name>A0A6A0GSM2_HYAAZ</name>
<evidence type="ECO:0000256" key="1">
    <source>
        <dbReference type="ARBA" id="ARBA00004443"/>
    </source>
</evidence>
<dbReference type="OrthoDB" id="14535at2759"/>
<dbReference type="InterPro" id="IPR016488">
    <property type="entry name" value="NADH_Ub_cplx-1_asu_su-6"/>
</dbReference>
<evidence type="ECO:0000256" key="8">
    <source>
        <dbReference type="ARBA" id="ARBA00023136"/>
    </source>
</evidence>